<name>A0ACA9K3M8_9GLOM</name>
<accession>A0ACA9K3M8</accession>
<sequence length="149" mass="16884">MAGGIGLKIHNIRSSESYIAGTNSYPNGIILMLRVYNNTARYFDQERNKRPDAFGPFDPTGTWTYGCMEMNLRSQSYLNKIIDINYYPVEGAQKSDLYLEEINCNQIMFKGITVPLLIFAFQAAKGLVTNLDENSALPFLNLISIRLQE</sequence>
<reference evidence="1" key="1">
    <citation type="submission" date="2021-06" db="EMBL/GenBank/DDBJ databases">
        <authorList>
            <person name="Kallberg Y."/>
            <person name="Tangrot J."/>
            <person name="Rosling A."/>
        </authorList>
    </citation>
    <scope>NUCLEOTIDE SEQUENCE</scope>
    <source>
        <strain evidence="1">IL203A</strain>
    </source>
</reference>
<keyword evidence="2" id="KW-1185">Reference proteome</keyword>
<dbReference type="EMBL" id="CAJVPU010000420">
    <property type="protein sequence ID" value="CAG8449871.1"/>
    <property type="molecule type" value="Genomic_DNA"/>
</dbReference>
<protein>
    <submittedName>
        <fullName evidence="1">13102_t:CDS:1</fullName>
    </submittedName>
</protein>
<organism evidence="1 2">
    <name type="scientific">Dentiscutata heterogama</name>
    <dbReference type="NCBI Taxonomy" id="1316150"/>
    <lineage>
        <taxon>Eukaryota</taxon>
        <taxon>Fungi</taxon>
        <taxon>Fungi incertae sedis</taxon>
        <taxon>Mucoromycota</taxon>
        <taxon>Glomeromycotina</taxon>
        <taxon>Glomeromycetes</taxon>
        <taxon>Diversisporales</taxon>
        <taxon>Gigasporaceae</taxon>
        <taxon>Dentiscutata</taxon>
    </lineage>
</organism>
<evidence type="ECO:0000313" key="1">
    <source>
        <dbReference type="EMBL" id="CAG8449871.1"/>
    </source>
</evidence>
<dbReference type="Proteomes" id="UP000789702">
    <property type="component" value="Unassembled WGS sequence"/>
</dbReference>
<comment type="caution">
    <text evidence="1">The sequence shown here is derived from an EMBL/GenBank/DDBJ whole genome shotgun (WGS) entry which is preliminary data.</text>
</comment>
<evidence type="ECO:0000313" key="2">
    <source>
        <dbReference type="Proteomes" id="UP000789702"/>
    </source>
</evidence>
<gene>
    <name evidence="1" type="ORF">DHETER_LOCUS781</name>
</gene>
<proteinExistence type="predicted"/>